<reference evidence="3 5" key="3">
    <citation type="submission" date="2017-11" db="EMBL/GenBank/DDBJ databases">
        <title>De-novo sequencing of pomegranate (Punica granatum L.) genome.</title>
        <authorList>
            <person name="Akparov Z."/>
            <person name="Amiraslanov A."/>
            <person name="Hajiyeva S."/>
            <person name="Abbasov M."/>
            <person name="Kaur K."/>
            <person name="Hamwieh A."/>
            <person name="Solovyev V."/>
            <person name="Salamov A."/>
            <person name="Braich B."/>
            <person name="Kosarev P."/>
            <person name="Mahmoud A."/>
            <person name="Hajiyev E."/>
            <person name="Babayeva S."/>
            <person name="Izzatullayeva V."/>
            <person name="Mammadov A."/>
            <person name="Mammadov A."/>
            <person name="Sharifova S."/>
            <person name="Ojaghi J."/>
            <person name="Eynullazada K."/>
            <person name="Bayramov B."/>
            <person name="Abdulazimova A."/>
            <person name="Shahmuradov I."/>
        </authorList>
    </citation>
    <scope>NUCLEOTIDE SEQUENCE [LARGE SCALE GENOMIC DNA]</scope>
    <source>
        <strain evidence="3">AG2017</strain>
        <strain evidence="5">cv. AG2017</strain>
        <tissue evidence="3">Leaf</tissue>
    </source>
</reference>
<reference evidence="2" key="2">
    <citation type="submission" date="2017-06" db="EMBL/GenBank/DDBJ databases">
        <title>The pomegranate genome and the genomics of punicalagin biosynthesis.</title>
        <authorList>
            <person name="Xu C."/>
        </authorList>
    </citation>
    <scope>NUCLEOTIDE SEQUENCE [LARGE SCALE GENOMIC DNA]</scope>
    <source>
        <tissue evidence="2">Fresh leaf</tissue>
    </source>
</reference>
<feature type="region of interest" description="Disordered" evidence="1">
    <location>
        <begin position="106"/>
        <end position="127"/>
    </location>
</feature>
<evidence type="ECO:0000313" key="5">
    <source>
        <dbReference type="Proteomes" id="UP000233551"/>
    </source>
</evidence>
<name>A0A218XHM2_PUNGR</name>
<dbReference type="Proteomes" id="UP000233551">
    <property type="component" value="Unassembled WGS sequence"/>
</dbReference>
<gene>
    <name evidence="2" type="ORF">CDL15_Pgr011655</name>
    <name evidence="3" type="ORF">CRG98_020275</name>
</gene>
<evidence type="ECO:0000256" key="1">
    <source>
        <dbReference type="SAM" id="MobiDB-lite"/>
    </source>
</evidence>
<comment type="caution">
    <text evidence="2">The sequence shown here is derived from an EMBL/GenBank/DDBJ whole genome shotgun (WGS) entry which is preliminary data.</text>
</comment>
<evidence type="ECO:0000313" key="2">
    <source>
        <dbReference type="EMBL" id="OWM84270.1"/>
    </source>
</evidence>
<dbReference type="AlphaFoldDB" id="A0A218XHM2"/>
<sequence length="159" mass="18647">MPDFNGIPLLSHARSTTYFPARVMRQFGNLQTVPWDTAQIRFKHTWREHETSVDRQIDIELVLFAWHTVVTEEPYFPEHPTQDEWDFQATKEYILCFYQWSPSAHEDFTDSPQPEGSTPYGAPSTSSMAVQVELTSLWSERDLLRREVAGKDEQLINRR</sequence>
<accession>A0A218XHM2</accession>
<reference evidence="4" key="1">
    <citation type="journal article" date="2017" name="Plant J.">
        <title>The pomegranate (Punica granatum L.) genome and the genomics of punicalagin biosynthesis.</title>
        <authorList>
            <person name="Qin G."/>
            <person name="Xu C."/>
            <person name="Ming R."/>
            <person name="Tang H."/>
            <person name="Guyot R."/>
            <person name="Kramer E.M."/>
            <person name="Hu Y."/>
            <person name="Yi X."/>
            <person name="Qi Y."/>
            <person name="Xu X."/>
            <person name="Gao Z."/>
            <person name="Pan H."/>
            <person name="Jian J."/>
            <person name="Tian Y."/>
            <person name="Yue Z."/>
            <person name="Xu Y."/>
        </authorList>
    </citation>
    <scope>NUCLEOTIDE SEQUENCE [LARGE SCALE GENOMIC DNA]</scope>
    <source>
        <strain evidence="4">cv. Dabenzi</strain>
    </source>
</reference>
<evidence type="ECO:0000313" key="4">
    <source>
        <dbReference type="Proteomes" id="UP000197138"/>
    </source>
</evidence>
<protein>
    <submittedName>
        <fullName evidence="2">Uncharacterized protein</fullName>
    </submittedName>
</protein>
<dbReference type="Proteomes" id="UP000197138">
    <property type="component" value="Unassembled WGS sequence"/>
</dbReference>
<dbReference type="EMBL" id="MTKT01001770">
    <property type="protein sequence ID" value="OWM84270.1"/>
    <property type="molecule type" value="Genomic_DNA"/>
</dbReference>
<keyword evidence="5" id="KW-1185">Reference proteome</keyword>
<dbReference type="EMBL" id="PGOL01001296">
    <property type="protein sequence ID" value="PKI59320.1"/>
    <property type="molecule type" value="Genomic_DNA"/>
</dbReference>
<proteinExistence type="predicted"/>
<organism evidence="2 4">
    <name type="scientific">Punica granatum</name>
    <name type="common">Pomegranate</name>
    <dbReference type="NCBI Taxonomy" id="22663"/>
    <lineage>
        <taxon>Eukaryota</taxon>
        <taxon>Viridiplantae</taxon>
        <taxon>Streptophyta</taxon>
        <taxon>Embryophyta</taxon>
        <taxon>Tracheophyta</taxon>
        <taxon>Spermatophyta</taxon>
        <taxon>Magnoliopsida</taxon>
        <taxon>eudicotyledons</taxon>
        <taxon>Gunneridae</taxon>
        <taxon>Pentapetalae</taxon>
        <taxon>rosids</taxon>
        <taxon>malvids</taxon>
        <taxon>Myrtales</taxon>
        <taxon>Lythraceae</taxon>
        <taxon>Punica</taxon>
    </lineage>
</organism>
<evidence type="ECO:0000313" key="3">
    <source>
        <dbReference type="EMBL" id="PKI59320.1"/>
    </source>
</evidence>